<evidence type="ECO:0000256" key="1">
    <source>
        <dbReference type="ARBA" id="ARBA00001772"/>
    </source>
</evidence>
<evidence type="ECO:0000256" key="7">
    <source>
        <dbReference type="ARBA" id="ARBA00022729"/>
    </source>
</evidence>
<evidence type="ECO:0000256" key="6">
    <source>
        <dbReference type="ARBA" id="ARBA00022670"/>
    </source>
</evidence>
<dbReference type="InterPro" id="IPR001478">
    <property type="entry name" value="PDZ"/>
</dbReference>
<dbReference type="FunFam" id="2.40.10.120:FF:000007">
    <property type="entry name" value="Periplasmic serine endoprotease DegP-like"/>
    <property type="match status" value="1"/>
</dbReference>
<dbReference type="InterPro" id="IPR009003">
    <property type="entry name" value="Peptidase_S1_PA"/>
</dbReference>
<dbReference type="Pfam" id="PF17820">
    <property type="entry name" value="PDZ_6"/>
    <property type="match status" value="1"/>
</dbReference>
<evidence type="ECO:0000256" key="11">
    <source>
        <dbReference type="ARBA" id="ARBA00022825"/>
    </source>
</evidence>
<dbReference type="FunFam" id="2.30.42.10:FF:000037">
    <property type="entry name" value="Periplasmic serine endoprotease DegP-like"/>
    <property type="match status" value="1"/>
</dbReference>
<dbReference type="GO" id="GO:0006508">
    <property type="term" value="P:proteolysis"/>
    <property type="evidence" value="ECO:0007669"/>
    <property type="project" value="UniProtKB-KW"/>
</dbReference>
<evidence type="ECO:0000256" key="14">
    <source>
        <dbReference type="PIRSR" id="PIRSR611782-1"/>
    </source>
</evidence>
<keyword evidence="10 17" id="KW-0378">Hydrolase</keyword>
<dbReference type="EMBL" id="AEWV01000015">
    <property type="protein sequence ID" value="EGC17601.1"/>
    <property type="molecule type" value="Genomic_DNA"/>
</dbReference>
<evidence type="ECO:0000256" key="9">
    <source>
        <dbReference type="ARBA" id="ARBA00022764"/>
    </source>
</evidence>
<sequence length="512" mass="54097">MQAAFNRFIILYFRKNPMHTSRLSTLALCTLLAALAACKPEPKETAARTEVSQSAASQEFVRQTEAPKADGTVGMLLPDFAQLVAREGGSVVNIQALRDTSSKRSAQESADIDAFSDFFKRIIPDDSDGLDSDNEANFGSGVIISEDGYILTNTHVVKDMDNIKITLNDKREYPAKLIGADEKSDIALLKIDAADLPVAKLGNPSELKSGEWVAAIGAPFGFDNSVTAGIVSAKNRTLPNENYTPFIQTDVAINPGNSGGPLFNLRGQVVGINSQIYSRSGGFMGISFAIPIDVAMNVADQLKATGRVQRGQLGVMIQEVSYNLAKSFGLDKPTGALISKVMPDSPAAKAGLQVGDIIRSVNGEEVRSSGDLPLTIGSIAPGKDVQLGIWRKGEQLNLTVTLAQQDNTVAENEHNRADSAEADNDASFTLPDAGLGLVLQTGASGESSLVVTRATGAAARAGLRRGDVIVEVGGVRVNSQESLAAAFKQAGNQIPLLVQRGGNSLFLALMLP</sequence>
<dbReference type="HOGENOM" id="CLU_020120_1_0_4"/>
<comment type="subcellular location">
    <subcellularLocation>
        <location evidence="2">Periplasm</location>
    </subcellularLocation>
</comment>
<dbReference type="PROSITE" id="PS50106">
    <property type="entry name" value="PDZ"/>
    <property type="match status" value="2"/>
</dbReference>
<evidence type="ECO:0000256" key="4">
    <source>
        <dbReference type="ARBA" id="ARBA00013035"/>
    </source>
</evidence>
<keyword evidence="6" id="KW-0645">Protease</keyword>
<keyword evidence="7" id="KW-0732">Signal</keyword>
<feature type="active site" description="Charge relay system" evidence="14">
    <location>
        <position position="155"/>
    </location>
</feature>
<evidence type="ECO:0000256" key="8">
    <source>
        <dbReference type="ARBA" id="ARBA00022737"/>
    </source>
</evidence>
<feature type="active site" description="Charge relay system" evidence="14">
    <location>
        <position position="258"/>
    </location>
</feature>
<dbReference type="CDD" id="cd10839">
    <property type="entry name" value="cpPDZ1_DegP-like"/>
    <property type="match status" value="1"/>
</dbReference>
<keyword evidence="8" id="KW-0677">Repeat</keyword>
<dbReference type="InterPro" id="IPR001940">
    <property type="entry name" value="Peptidase_S1C"/>
</dbReference>
<keyword evidence="18" id="KW-1185">Reference proteome</keyword>
<keyword evidence="12" id="KW-0346">Stress response</keyword>
<evidence type="ECO:0000256" key="2">
    <source>
        <dbReference type="ARBA" id="ARBA00004418"/>
    </source>
</evidence>
<feature type="domain" description="PDZ" evidence="16">
    <location>
        <begin position="307"/>
        <end position="368"/>
    </location>
</feature>
<dbReference type="GO" id="GO:0004252">
    <property type="term" value="F:serine-type endopeptidase activity"/>
    <property type="evidence" value="ECO:0007669"/>
    <property type="project" value="InterPro"/>
</dbReference>
<dbReference type="EC" id="3.4.21.107" evidence="4"/>
<evidence type="ECO:0000256" key="5">
    <source>
        <dbReference type="ARBA" id="ARBA00013958"/>
    </source>
</evidence>
<accession>F0EYJ3</accession>
<dbReference type="Pfam" id="PF13180">
    <property type="entry name" value="PDZ_2"/>
    <property type="match status" value="1"/>
</dbReference>
<feature type="domain" description="PDZ" evidence="16">
    <location>
        <begin position="425"/>
        <end position="502"/>
    </location>
</feature>
<dbReference type="InterPro" id="IPR036034">
    <property type="entry name" value="PDZ_sf"/>
</dbReference>
<keyword evidence="9" id="KW-0574">Periplasm</keyword>
<dbReference type="PRINTS" id="PR00834">
    <property type="entry name" value="PROTEASES2C"/>
</dbReference>
<dbReference type="Proteomes" id="UP000004088">
    <property type="component" value="Unassembled WGS sequence"/>
</dbReference>
<comment type="catalytic activity">
    <reaction evidence="1">
        <text>Acts on substrates that are at least partially unfolded. The cleavage site P1 residue is normally between a pair of hydrophobic residues, such as Val-|-Val.</text>
        <dbReference type="EC" id="3.4.21.107"/>
    </reaction>
</comment>
<dbReference type="Gene3D" id="2.30.42.10">
    <property type="match status" value="2"/>
</dbReference>
<comment type="similarity">
    <text evidence="3">Belongs to the peptidase S1C family.</text>
</comment>
<keyword evidence="11" id="KW-0720">Serine protease</keyword>
<dbReference type="STRING" id="888741.HMPREF9098_0927"/>
<comment type="caution">
    <text evidence="17">The sequence shown here is derived from an EMBL/GenBank/DDBJ whole genome shotgun (WGS) entry which is preliminary data.</text>
</comment>
<dbReference type="NCBIfam" id="TIGR02037">
    <property type="entry name" value="degP_htrA_DO"/>
    <property type="match status" value="1"/>
</dbReference>
<feature type="binding site" evidence="15">
    <location>
        <position position="155"/>
    </location>
    <ligand>
        <name>substrate</name>
    </ligand>
</feature>
<reference evidence="17 18" key="1">
    <citation type="submission" date="2011-01" db="EMBL/GenBank/DDBJ databases">
        <authorList>
            <person name="Muzny D."/>
            <person name="Qin X."/>
            <person name="Deng J."/>
            <person name="Jiang H."/>
            <person name="Liu Y."/>
            <person name="Qu J."/>
            <person name="Song X.-Z."/>
            <person name="Zhang L."/>
            <person name="Thornton R."/>
            <person name="Coyle M."/>
            <person name="Francisco L."/>
            <person name="Jackson L."/>
            <person name="Javaid M."/>
            <person name="Korchina V."/>
            <person name="Kovar C."/>
            <person name="Mata R."/>
            <person name="Mathew T."/>
            <person name="Ngo R."/>
            <person name="Nguyen L."/>
            <person name="Nguyen N."/>
            <person name="Okwuonu G."/>
            <person name="Ongeri F."/>
            <person name="Pham C."/>
            <person name="Simmons D."/>
            <person name="Wilczek-Boney K."/>
            <person name="Hale W."/>
            <person name="Jakkamsetti A."/>
            <person name="Pham P."/>
            <person name="Ruth R."/>
            <person name="San Lucas F."/>
            <person name="Warren J."/>
            <person name="Zhang J."/>
            <person name="Zhao Z."/>
            <person name="Zhou C."/>
            <person name="Zhu D."/>
            <person name="Lee S."/>
            <person name="Bess C."/>
            <person name="Blankenburg K."/>
            <person name="Forbes L."/>
            <person name="Fu Q."/>
            <person name="Gubbala S."/>
            <person name="Hirani K."/>
            <person name="Jayaseelan J.C."/>
            <person name="Lara F."/>
            <person name="Munidasa M."/>
            <person name="Palculict T."/>
            <person name="Patil S."/>
            <person name="Pu L.-L."/>
            <person name="Saada N."/>
            <person name="Tang L."/>
            <person name="Weissenberger G."/>
            <person name="Zhu Y."/>
            <person name="Hemphill L."/>
            <person name="Shang Y."/>
            <person name="Youmans B."/>
            <person name="Ayvaz T."/>
            <person name="Ross M."/>
            <person name="Santibanez J."/>
            <person name="Aqrawi P."/>
            <person name="Gross S."/>
            <person name="Joshi V."/>
            <person name="Fowler G."/>
            <person name="Nazareth L."/>
            <person name="Reid J."/>
            <person name="Worley K."/>
            <person name="Petrosino J."/>
            <person name="Highlander S."/>
            <person name="Gibbs R."/>
        </authorList>
    </citation>
    <scope>NUCLEOTIDE SEQUENCE [LARGE SCALE GENOMIC DNA]</scope>
    <source>
        <strain evidence="17 18">ATCC 33394</strain>
    </source>
</reference>
<gene>
    <name evidence="17" type="primary">mucD</name>
    <name evidence="17" type="ORF">HMPREF9098_0927</name>
</gene>
<dbReference type="PANTHER" id="PTHR22939:SF130">
    <property type="entry name" value="PERIPLASMIC SERINE ENDOPROTEASE DEGP-LIKE-RELATED"/>
    <property type="match status" value="1"/>
</dbReference>
<evidence type="ECO:0000313" key="18">
    <source>
        <dbReference type="Proteomes" id="UP000004088"/>
    </source>
</evidence>
<evidence type="ECO:0000256" key="3">
    <source>
        <dbReference type="ARBA" id="ARBA00010541"/>
    </source>
</evidence>
<dbReference type="PANTHER" id="PTHR22939">
    <property type="entry name" value="SERINE PROTEASE FAMILY S1C HTRA-RELATED"/>
    <property type="match status" value="1"/>
</dbReference>
<dbReference type="AlphaFoldDB" id="F0EYJ3"/>
<evidence type="ECO:0000313" key="17">
    <source>
        <dbReference type="EMBL" id="EGC17601.1"/>
    </source>
</evidence>
<evidence type="ECO:0000259" key="16">
    <source>
        <dbReference type="PROSITE" id="PS50106"/>
    </source>
</evidence>
<organism evidence="17 18">
    <name type="scientific">Kingella denitrificans ATCC 33394</name>
    <dbReference type="NCBI Taxonomy" id="888741"/>
    <lineage>
        <taxon>Bacteria</taxon>
        <taxon>Pseudomonadati</taxon>
        <taxon>Pseudomonadota</taxon>
        <taxon>Betaproteobacteria</taxon>
        <taxon>Neisseriales</taxon>
        <taxon>Neisseriaceae</taxon>
        <taxon>Kingella</taxon>
    </lineage>
</organism>
<feature type="binding site" evidence="15">
    <location>
        <begin position="256"/>
        <end position="258"/>
    </location>
    <ligand>
        <name>substrate</name>
    </ligand>
</feature>
<dbReference type="InterPro" id="IPR011782">
    <property type="entry name" value="Pept_S1C_Do"/>
</dbReference>
<evidence type="ECO:0000256" key="15">
    <source>
        <dbReference type="PIRSR" id="PIRSR611782-2"/>
    </source>
</evidence>
<dbReference type="InterPro" id="IPR041489">
    <property type="entry name" value="PDZ_6"/>
</dbReference>
<dbReference type="GO" id="GO:0042597">
    <property type="term" value="C:periplasmic space"/>
    <property type="evidence" value="ECO:0007669"/>
    <property type="project" value="UniProtKB-SubCell"/>
</dbReference>
<dbReference type="Pfam" id="PF13365">
    <property type="entry name" value="Trypsin_2"/>
    <property type="match status" value="1"/>
</dbReference>
<name>F0EYJ3_9NEIS</name>
<feature type="active site" description="Charge relay system" evidence="14">
    <location>
        <position position="185"/>
    </location>
</feature>
<dbReference type="SUPFAM" id="SSF50494">
    <property type="entry name" value="Trypsin-like serine proteases"/>
    <property type="match status" value="1"/>
</dbReference>
<evidence type="ECO:0000256" key="13">
    <source>
        <dbReference type="ARBA" id="ARBA00032850"/>
    </source>
</evidence>
<protein>
    <recommendedName>
        <fullName evidence="5">Probable periplasmic serine endoprotease DegP-like</fullName>
        <ecNumber evidence="4">3.4.21.107</ecNumber>
    </recommendedName>
    <alternativeName>
        <fullName evidence="13">Protease Do</fullName>
    </alternativeName>
</protein>
<proteinExistence type="inferred from homology"/>
<feature type="binding site" evidence="15">
    <location>
        <position position="185"/>
    </location>
    <ligand>
        <name>substrate</name>
    </ligand>
</feature>
<dbReference type="SMART" id="SM00228">
    <property type="entry name" value="PDZ"/>
    <property type="match status" value="2"/>
</dbReference>
<evidence type="ECO:0000256" key="12">
    <source>
        <dbReference type="ARBA" id="ARBA00023016"/>
    </source>
</evidence>
<dbReference type="Gene3D" id="2.40.10.120">
    <property type="match status" value="1"/>
</dbReference>
<dbReference type="SUPFAM" id="SSF50156">
    <property type="entry name" value="PDZ domain-like"/>
    <property type="match status" value="2"/>
</dbReference>
<evidence type="ECO:0000256" key="10">
    <source>
        <dbReference type="ARBA" id="ARBA00022801"/>
    </source>
</evidence>